<feature type="compositionally biased region" description="Pro residues" evidence="1">
    <location>
        <begin position="721"/>
        <end position="731"/>
    </location>
</feature>
<proteinExistence type="predicted"/>
<dbReference type="EMBL" id="NMPR01000096">
    <property type="protein sequence ID" value="KAA8630723.1"/>
    <property type="molecule type" value="Genomic_DNA"/>
</dbReference>
<dbReference type="AlphaFoldDB" id="A0A8S8ZKZ5"/>
<gene>
    <name evidence="2" type="ORF">SMACR_07738</name>
</gene>
<evidence type="ECO:0000313" key="2">
    <source>
        <dbReference type="EMBL" id="KAA8630723.1"/>
    </source>
</evidence>
<dbReference type="Proteomes" id="UP000433876">
    <property type="component" value="Unassembled WGS sequence"/>
</dbReference>
<reference evidence="2 3" key="1">
    <citation type="submission" date="2017-07" db="EMBL/GenBank/DDBJ databases">
        <title>Genome sequence of the Sordaria macrospora wild type strain R19027.</title>
        <authorList>
            <person name="Nowrousian M."/>
            <person name="Teichert I."/>
            <person name="Kueck U."/>
        </authorList>
    </citation>
    <scope>NUCLEOTIDE SEQUENCE [LARGE SCALE GENOMIC DNA]</scope>
    <source>
        <strain evidence="2 3">R19027</strain>
        <tissue evidence="2">Mycelium</tissue>
    </source>
</reference>
<evidence type="ECO:0000256" key="1">
    <source>
        <dbReference type="SAM" id="MobiDB-lite"/>
    </source>
</evidence>
<dbReference type="OMA" id="PYLPCID"/>
<comment type="caution">
    <text evidence="2">The sequence shown here is derived from an EMBL/GenBank/DDBJ whole genome shotgun (WGS) entry which is preliminary data.</text>
</comment>
<sequence>MFWDDCQGEIIAAMNDLDLGGGDDGGANERRSSHKLYTPASFAAFLKFIKSRVEVDDWTAFIEAMLILIEQEPSRQPPGDSEPVADYTPELRAWLHLFGVRKLEWIKWKAADDAGNLVSRWERLWQLRTWKSIPPVMCVTVVVPKEALPRVGRRQQSCYGFAAVQLGYGWPQNGGTRVRGPGSIFTVEPTRPPGLGGEYHLAMSFMVPTSVLLQDDHEKLMVKVQFRRTPNTGDYEGDLGPGLTIHETPIHNYDQVVITRSPPRLTGTPTVHEFPRSVPPPDMQATTTITGNIENGTGKITSLTARIRFICPELNSRLANGYTAHCGPVSPCTYLITLKGTLTARVSNMNSTKLDEPVPLFISAPEEGWKWELTFPFSFPFLSNVTQAQLITGPVSPANNFIELIVPVIRPEDFRGITAASPSWIYPVVLPLPSSSPPVPISWSLPYLPCIDKLPVIDLEKIRKSSEPSWNCFKRWFDNYTHSIYSDWEQEKLNKTEPIQGHPLSAGESSSMLWKKMLRVMFMRFAGASKRKTTFALCRKPQMTVEMVFFMSRLRLDIANRCLVLDGGVLVRTAETSGLMDELEEVFKNADATALADAETQTPNEPDNSTMRHCETTPSGIQIWKELLPAYVERCRTWEHDPERCEYLHRAGKTGVITPMDVDGEESSVLCSCGNGRLPDNERVPSEVWEMTNRHLVRVAISLPFGCPFVEEPYLPEENQAPPPPLPPPGSAPEVRSEVLFQELSKG</sequence>
<feature type="region of interest" description="Disordered" evidence="1">
    <location>
        <begin position="714"/>
        <end position="736"/>
    </location>
</feature>
<dbReference type="VEuPathDB" id="FungiDB:SMAC_07738"/>
<accession>A0A8S8ZKZ5</accession>
<name>A0A8S8ZKZ5_SORMA</name>
<organism evidence="2 3">
    <name type="scientific">Sordaria macrospora</name>
    <dbReference type="NCBI Taxonomy" id="5147"/>
    <lineage>
        <taxon>Eukaryota</taxon>
        <taxon>Fungi</taxon>
        <taxon>Dikarya</taxon>
        <taxon>Ascomycota</taxon>
        <taxon>Pezizomycotina</taxon>
        <taxon>Sordariomycetes</taxon>
        <taxon>Sordariomycetidae</taxon>
        <taxon>Sordariales</taxon>
        <taxon>Sordariaceae</taxon>
        <taxon>Sordaria</taxon>
    </lineage>
</organism>
<protein>
    <submittedName>
        <fullName evidence="2">Uncharacterized protein</fullName>
    </submittedName>
</protein>
<evidence type="ECO:0000313" key="3">
    <source>
        <dbReference type="Proteomes" id="UP000433876"/>
    </source>
</evidence>